<comment type="subcellular location">
    <subcellularLocation>
        <location evidence="1">Nucleus</location>
    </subcellularLocation>
</comment>
<evidence type="ECO:0000256" key="2">
    <source>
        <dbReference type="ARBA" id="ARBA00022737"/>
    </source>
</evidence>
<feature type="region of interest" description="Disordered" evidence="8">
    <location>
        <begin position="259"/>
        <end position="296"/>
    </location>
</feature>
<evidence type="ECO:0000256" key="4">
    <source>
        <dbReference type="ARBA" id="ARBA00023125"/>
    </source>
</evidence>
<dbReference type="PROSITE" id="PS51032">
    <property type="entry name" value="AP2_ERF"/>
    <property type="match status" value="2"/>
</dbReference>
<evidence type="ECO:0000313" key="10">
    <source>
        <dbReference type="EMBL" id="CAD6245255.1"/>
    </source>
</evidence>
<dbReference type="InterPro" id="IPR001471">
    <property type="entry name" value="AP2/ERF_dom"/>
</dbReference>
<dbReference type="GO" id="GO:0005634">
    <property type="term" value="C:nucleus"/>
    <property type="evidence" value="ECO:0007669"/>
    <property type="project" value="UniProtKB-SubCell"/>
</dbReference>
<evidence type="ECO:0000256" key="7">
    <source>
        <dbReference type="ARBA" id="ARBA00037973"/>
    </source>
</evidence>
<dbReference type="FunFam" id="3.30.730.10:FF:000002">
    <property type="entry name" value="AP2-like ethylene-responsive transcription factor"/>
    <property type="match status" value="1"/>
</dbReference>
<organism evidence="10 11">
    <name type="scientific">Miscanthus lutarioriparius</name>
    <dbReference type="NCBI Taxonomy" id="422564"/>
    <lineage>
        <taxon>Eukaryota</taxon>
        <taxon>Viridiplantae</taxon>
        <taxon>Streptophyta</taxon>
        <taxon>Embryophyta</taxon>
        <taxon>Tracheophyta</taxon>
        <taxon>Spermatophyta</taxon>
        <taxon>Magnoliopsida</taxon>
        <taxon>Liliopsida</taxon>
        <taxon>Poales</taxon>
        <taxon>Poaceae</taxon>
        <taxon>PACMAD clade</taxon>
        <taxon>Panicoideae</taxon>
        <taxon>Andropogonodae</taxon>
        <taxon>Andropogoneae</taxon>
        <taxon>Saccharinae</taxon>
        <taxon>Miscanthus</taxon>
    </lineage>
</organism>
<dbReference type="CDD" id="cd00018">
    <property type="entry name" value="AP2"/>
    <property type="match status" value="1"/>
</dbReference>
<dbReference type="InterPro" id="IPR016177">
    <property type="entry name" value="DNA-bd_dom_sf"/>
</dbReference>
<evidence type="ECO:0000313" key="11">
    <source>
        <dbReference type="Proteomes" id="UP000604825"/>
    </source>
</evidence>
<feature type="compositionally biased region" description="Low complexity" evidence="8">
    <location>
        <begin position="16"/>
        <end position="28"/>
    </location>
</feature>
<dbReference type="PANTHER" id="PTHR32467">
    <property type="entry name" value="AP2-LIKE ETHYLENE-RESPONSIVE TRANSCRIPTION FACTOR"/>
    <property type="match status" value="1"/>
</dbReference>
<feature type="compositionally biased region" description="Pro residues" evidence="8">
    <location>
        <begin position="348"/>
        <end position="362"/>
    </location>
</feature>
<evidence type="ECO:0000256" key="6">
    <source>
        <dbReference type="ARBA" id="ARBA00023242"/>
    </source>
</evidence>
<evidence type="ECO:0000256" key="1">
    <source>
        <dbReference type="ARBA" id="ARBA00004123"/>
    </source>
</evidence>
<protein>
    <recommendedName>
        <fullName evidence="9">AP2/ERF domain-containing protein</fullName>
    </recommendedName>
</protein>
<comment type="similarity">
    <text evidence="7">Belongs to the AP2/ERF transcription factor family. AP2 subfamily.</text>
</comment>
<feature type="region of interest" description="Disordered" evidence="8">
    <location>
        <begin position="1"/>
        <end position="57"/>
    </location>
</feature>
<feature type="domain" description="AP2/ERF" evidence="9">
    <location>
        <begin position="52"/>
        <end position="115"/>
    </location>
</feature>
<feature type="compositionally biased region" description="Basic and acidic residues" evidence="8">
    <location>
        <begin position="259"/>
        <end position="271"/>
    </location>
</feature>
<evidence type="ECO:0000256" key="3">
    <source>
        <dbReference type="ARBA" id="ARBA00023015"/>
    </source>
</evidence>
<keyword evidence="11" id="KW-1185">Reference proteome</keyword>
<sequence>MARPRKNAGTDEDPNTAATGVSVTVTTGKPKLKRARRKRSEPRESPSQRSSAYRGVTRHRWTGRFEAHLWDKDARNGSRNKKGKQGAYDDEEAAARAHDLAALKYWGPATVLNFPLCGYDEELREMEGQPREEYIGSLRRRSSGFSRGVSKYRGVARHHHNGRWEARIGRVLGNKYLYLGTFATQEEAAVAYDMAAIEHRGLNAVTNFDISHYVNHWHRHCHGPCDDSLGVMDVVPFQLPDDLPECPAAIGVEETTGDAEFHSGEGYDLQHHTSGPLGAQAQQRPDEMGAPAAHQMAPKSSALNMVLQSPKFKELMEQVSAEAAASESSGGGSMSSSSPSPSLSSFSPPSPLQLPSPWPPQQQQPEFVEGAPPARCSFPEDVQTFFDFENENDMSFVYAEVDTFLFGDLGAYAAPIFHFDLDV</sequence>
<dbReference type="SMART" id="SM00380">
    <property type="entry name" value="AP2"/>
    <property type="match status" value="2"/>
</dbReference>
<keyword evidence="5" id="KW-0804">Transcription</keyword>
<dbReference type="OrthoDB" id="207175at2759"/>
<dbReference type="Gene3D" id="3.30.730.10">
    <property type="entry name" value="AP2/ERF domain"/>
    <property type="match status" value="2"/>
</dbReference>
<name>A0A811PD34_9POAL</name>
<feature type="compositionally biased region" description="Low complexity" evidence="8">
    <location>
        <begin position="334"/>
        <end position="347"/>
    </location>
</feature>
<dbReference type="GO" id="GO:0003677">
    <property type="term" value="F:DNA binding"/>
    <property type="evidence" value="ECO:0007669"/>
    <property type="project" value="UniProtKB-KW"/>
</dbReference>
<proteinExistence type="inferred from homology"/>
<gene>
    <name evidence="10" type="ORF">NCGR_LOCUS29652</name>
</gene>
<dbReference type="SUPFAM" id="SSF54171">
    <property type="entry name" value="DNA-binding domain"/>
    <property type="match status" value="2"/>
</dbReference>
<dbReference type="Pfam" id="PF00847">
    <property type="entry name" value="AP2"/>
    <property type="match status" value="2"/>
</dbReference>
<dbReference type="EMBL" id="CAJGYO010000007">
    <property type="protein sequence ID" value="CAD6245255.1"/>
    <property type="molecule type" value="Genomic_DNA"/>
</dbReference>
<feature type="region of interest" description="Disordered" evidence="8">
    <location>
        <begin position="318"/>
        <end position="374"/>
    </location>
</feature>
<keyword evidence="6" id="KW-0539">Nucleus</keyword>
<keyword evidence="2" id="KW-0677">Repeat</keyword>
<dbReference type="AlphaFoldDB" id="A0A811PD34"/>
<keyword evidence="4" id="KW-0238">DNA-binding</keyword>
<dbReference type="GO" id="GO:0003700">
    <property type="term" value="F:DNA-binding transcription factor activity"/>
    <property type="evidence" value="ECO:0007669"/>
    <property type="project" value="InterPro"/>
</dbReference>
<dbReference type="PRINTS" id="PR00367">
    <property type="entry name" value="ETHRSPELEMNT"/>
</dbReference>
<feature type="compositionally biased region" description="Basic residues" evidence="8">
    <location>
        <begin position="30"/>
        <end position="40"/>
    </location>
</feature>
<accession>A0A811PD34</accession>
<comment type="caution">
    <text evidence="10">The sequence shown here is derived from an EMBL/GenBank/DDBJ whole genome shotgun (WGS) entry which is preliminary data.</text>
</comment>
<evidence type="ECO:0000256" key="5">
    <source>
        <dbReference type="ARBA" id="ARBA00023163"/>
    </source>
</evidence>
<dbReference type="InterPro" id="IPR036955">
    <property type="entry name" value="AP2/ERF_dom_sf"/>
</dbReference>
<dbReference type="PANTHER" id="PTHR32467:SF147">
    <property type="entry name" value="AP2-EREBP TRANSCRIPTION FACTOR"/>
    <property type="match status" value="1"/>
</dbReference>
<feature type="domain" description="AP2/ERF" evidence="9">
    <location>
        <begin position="151"/>
        <end position="209"/>
    </location>
</feature>
<reference evidence="10" key="1">
    <citation type="submission" date="2020-10" db="EMBL/GenBank/DDBJ databases">
        <authorList>
            <person name="Han B."/>
            <person name="Lu T."/>
            <person name="Zhao Q."/>
            <person name="Huang X."/>
            <person name="Zhao Y."/>
        </authorList>
    </citation>
    <scope>NUCLEOTIDE SEQUENCE</scope>
</reference>
<evidence type="ECO:0000256" key="8">
    <source>
        <dbReference type="SAM" id="MobiDB-lite"/>
    </source>
</evidence>
<keyword evidence="3" id="KW-0805">Transcription regulation</keyword>
<dbReference type="Proteomes" id="UP000604825">
    <property type="component" value="Unassembled WGS sequence"/>
</dbReference>
<evidence type="ECO:0000259" key="9">
    <source>
        <dbReference type="PROSITE" id="PS51032"/>
    </source>
</evidence>